<organism evidence="5 6">
    <name type="scientific">Pseudonocardia alni subsp. carboxydivorans</name>
    <dbReference type="NCBI Taxonomy" id="415010"/>
    <lineage>
        <taxon>Bacteria</taxon>
        <taxon>Bacillati</taxon>
        <taxon>Actinomycetota</taxon>
        <taxon>Actinomycetes</taxon>
        <taxon>Pseudonocardiales</taxon>
        <taxon>Pseudonocardiaceae</taxon>
        <taxon>Pseudonocardia</taxon>
    </lineage>
</organism>
<dbReference type="PRINTS" id="PR00032">
    <property type="entry name" value="HTHARAC"/>
</dbReference>
<comment type="caution">
    <text evidence="5">The sequence shown here is derived from an EMBL/GenBank/DDBJ whole genome shotgun (WGS) entry which is preliminary data.</text>
</comment>
<evidence type="ECO:0000256" key="2">
    <source>
        <dbReference type="ARBA" id="ARBA00023125"/>
    </source>
</evidence>
<dbReference type="InterPro" id="IPR018060">
    <property type="entry name" value="HTH_AraC"/>
</dbReference>
<evidence type="ECO:0000259" key="4">
    <source>
        <dbReference type="PROSITE" id="PS01124"/>
    </source>
</evidence>
<evidence type="ECO:0000256" key="3">
    <source>
        <dbReference type="ARBA" id="ARBA00023163"/>
    </source>
</evidence>
<keyword evidence="1" id="KW-0805">Transcription regulation</keyword>
<keyword evidence="3" id="KW-0804">Transcription</keyword>
<dbReference type="Proteomes" id="UP001367513">
    <property type="component" value="Unassembled WGS sequence"/>
</dbReference>
<dbReference type="InterPro" id="IPR009057">
    <property type="entry name" value="Homeodomain-like_sf"/>
</dbReference>
<dbReference type="SMART" id="SM00342">
    <property type="entry name" value="HTH_ARAC"/>
    <property type="match status" value="1"/>
</dbReference>
<sequence length="292" mass="31132">MTAPLPDAIDTRLDRMLAGMEWELQRSRRSRVTDGATATLLRDAAGFVFLHDGRASVRTTTGCWTAVAAGDLVLVPRPGDLTVRGEDGADVTAVVFAGAPARPRDEGTLPPALVARAFGPAEPGMATLVRGMECGWSTVGGRVRSGDTVICSRIATTIAVTAVRMWVEQQPAGTDRWLASALDPRIARALHAIHTDPARPWTVAEMAREATMSRAVFAARFAEVVGRTPADYLAATRVDAGRALLADGSATVAEVAHRVGYRSELGFARAFRRESGMSPSRWRSSVRSSPAP</sequence>
<dbReference type="InterPro" id="IPR020449">
    <property type="entry name" value="Tscrpt_reg_AraC-type_HTH"/>
</dbReference>
<keyword evidence="2" id="KW-0238">DNA-binding</keyword>
<evidence type="ECO:0000313" key="5">
    <source>
        <dbReference type="EMBL" id="MEK6463819.1"/>
    </source>
</evidence>
<dbReference type="EMBL" id="JBBPIX010000003">
    <property type="protein sequence ID" value="MEK6463819.1"/>
    <property type="molecule type" value="Genomic_DNA"/>
</dbReference>
<dbReference type="InterPro" id="IPR018062">
    <property type="entry name" value="HTH_AraC-typ_CS"/>
</dbReference>
<dbReference type="PROSITE" id="PS01124">
    <property type="entry name" value="HTH_ARAC_FAMILY_2"/>
    <property type="match status" value="1"/>
</dbReference>
<accession>A0ABU9ABM1</accession>
<reference evidence="5 6" key="1">
    <citation type="submission" date="2024-03" db="EMBL/GenBank/DDBJ databases">
        <title>Draft genome sequence of Pseudonocardia carboxydivorans JCM 14827.</title>
        <authorList>
            <person name="Duangmal K."/>
        </authorList>
    </citation>
    <scope>NUCLEOTIDE SEQUENCE [LARGE SCALE GENOMIC DNA]</scope>
    <source>
        <strain evidence="5 6">JCM 14827</strain>
    </source>
</reference>
<dbReference type="InterPro" id="IPR050204">
    <property type="entry name" value="AraC_XylS_family_regulators"/>
</dbReference>
<keyword evidence="6" id="KW-1185">Reference proteome</keyword>
<dbReference type="PROSITE" id="PS00041">
    <property type="entry name" value="HTH_ARAC_FAMILY_1"/>
    <property type="match status" value="1"/>
</dbReference>
<feature type="domain" description="HTH araC/xylS-type" evidence="4">
    <location>
        <begin position="187"/>
        <end position="285"/>
    </location>
</feature>
<gene>
    <name evidence="5" type="ORF">WG925_08740</name>
</gene>
<dbReference type="PANTHER" id="PTHR46796">
    <property type="entry name" value="HTH-TYPE TRANSCRIPTIONAL ACTIVATOR RHAS-RELATED"/>
    <property type="match status" value="1"/>
</dbReference>
<protein>
    <submittedName>
        <fullName evidence="5">AraC family transcriptional regulator</fullName>
    </submittedName>
</protein>
<evidence type="ECO:0000256" key="1">
    <source>
        <dbReference type="ARBA" id="ARBA00023015"/>
    </source>
</evidence>
<evidence type="ECO:0000313" key="6">
    <source>
        <dbReference type="Proteomes" id="UP001367513"/>
    </source>
</evidence>
<name>A0ABU9ABM1_PSEA5</name>
<dbReference type="Pfam" id="PF12833">
    <property type="entry name" value="HTH_18"/>
    <property type="match status" value="1"/>
</dbReference>
<dbReference type="PANTHER" id="PTHR46796:SF13">
    <property type="entry name" value="HTH-TYPE TRANSCRIPTIONAL ACTIVATOR RHAS"/>
    <property type="match status" value="1"/>
</dbReference>
<dbReference type="SUPFAM" id="SSF46689">
    <property type="entry name" value="Homeodomain-like"/>
    <property type="match status" value="2"/>
</dbReference>
<dbReference type="RefSeq" id="WP_346102596.1">
    <property type="nucleotide sequence ID" value="NZ_BAAAOD010000010.1"/>
</dbReference>
<dbReference type="Gene3D" id="1.10.10.60">
    <property type="entry name" value="Homeodomain-like"/>
    <property type="match status" value="2"/>
</dbReference>
<proteinExistence type="predicted"/>